<keyword evidence="1" id="KW-0067">ATP-binding</keyword>
<dbReference type="SUPFAM" id="SSF56235">
    <property type="entry name" value="N-terminal nucleophile aminohydrolases (Ntn hydrolases)"/>
    <property type="match status" value="1"/>
</dbReference>
<keyword evidence="5" id="KW-1185">Reference proteome</keyword>
<dbReference type="Pfam" id="PF00733">
    <property type="entry name" value="Asn_synthase"/>
    <property type="match status" value="1"/>
</dbReference>
<name>A0A7T3KVE0_9EURY</name>
<gene>
    <name evidence="4" type="ORF">I7X12_00915</name>
</gene>
<dbReference type="GO" id="GO:0004066">
    <property type="term" value="F:asparagine synthase (glutamine-hydrolyzing) activity"/>
    <property type="evidence" value="ECO:0007669"/>
    <property type="project" value="UniProtKB-EC"/>
</dbReference>
<dbReference type="GO" id="GO:0006529">
    <property type="term" value="P:asparagine biosynthetic process"/>
    <property type="evidence" value="ECO:0007669"/>
    <property type="project" value="InterPro"/>
</dbReference>
<dbReference type="InterPro" id="IPR014729">
    <property type="entry name" value="Rossmann-like_a/b/a_fold"/>
</dbReference>
<dbReference type="AlphaFoldDB" id="A0A7T3KVE0"/>
<feature type="binding site" evidence="1">
    <location>
        <position position="79"/>
    </location>
    <ligand>
        <name>L-glutamine</name>
        <dbReference type="ChEBI" id="CHEBI:58359"/>
    </ligand>
</feature>
<accession>A0A7T3KVE0</accession>
<keyword evidence="1" id="KW-0547">Nucleotide-binding</keyword>
<feature type="domain" description="Asparagine synthetase" evidence="2">
    <location>
        <begin position="219"/>
        <end position="458"/>
    </location>
</feature>
<evidence type="ECO:0000313" key="5">
    <source>
        <dbReference type="Proteomes" id="UP000595001"/>
    </source>
</evidence>
<dbReference type="Gene3D" id="3.60.20.10">
    <property type="entry name" value="Glutamine Phosphoribosylpyrophosphate, subunit 1, domain 1"/>
    <property type="match status" value="1"/>
</dbReference>
<dbReference type="EMBL" id="CP065856">
    <property type="protein sequence ID" value="QPV63224.1"/>
    <property type="molecule type" value="Genomic_DNA"/>
</dbReference>
<proteinExistence type="predicted"/>
<feature type="domain" description="Glutamine amidotransferase type-2" evidence="3">
    <location>
        <begin position="78"/>
        <end position="144"/>
    </location>
</feature>
<dbReference type="GO" id="GO:0005524">
    <property type="term" value="F:ATP binding"/>
    <property type="evidence" value="ECO:0007669"/>
    <property type="project" value="UniProtKB-KW"/>
</dbReference>
<evidence type="ECO:0000259" key="2">
    <source>
        <dbReference type="Pfam" id="PF00733"/>
    </source>
</evidence>
<dbReference type="PANTHER" id="PTHR43284">
    <property type="entry name" value="ASPARAGINE SYNTHETASE (GLUTAMINE-HYDROLYZING)"/>
    <property type="match status" value="1"/>
</dbReference>
<reference evidence="4 5" key="1">
    <citation type="submission" date="2020-12" db="EMBL/GenBank/DDBJ databases">
        <title>Halosimplex halophilum sp. nov. and Halosimplex salinum sp. nov., two new members of the genus Halosimplex.</title>
        <authorList>
            <person name="Cui H.L."/>
        </authorList>
    </citation>
    <scope>NUCLEOTIDE SEQUENCE [LARGE SCALE GENOMIC DNA]</scope>
    <source>
        <strain evidence="4 5">YGH94</strain>
    </source>
</reference>
<dbReference type="InterPro" id="IPR029055">
    <property type="entry name" value="Ntn_hydrolases_N"/>
</dbReference>
<evidence type="ECO:0000313" key="4">
    <source>
        <dbReference type="EMBL" id="QPV63224.1"/>
    </source>
</evidence>
<evidence type="ECO:0000259" key="3">
    <source>
        <dbReference type="Pfam" id="PF13537"/>
    </source>
</evidence>
<dbReference type="OrthoDB" id="8692at2157"/>
<organism evidence="4 5">
    <name type="scientific">Halosimplex litoreum</name>
    <dbReference type="NCBI Taxonomy" id="1198301"/>
    <lineage>
        <taxon>Archaea</taxon>
        <taxon>Methanobacteriati</taxon>
        <taxon>Methanobacteriota</taxon>
        <taxon>Stenosarchaea group</taxon>
        <taxon>Halobacteria</taxon>
        <taxon>Halobacteriales</taxon>
        <taxon>Haloarculaceae</taxon>
        <taxon>Halosimplex</taxon>
    </lineage>
</organism>
<dbReference type="KEGG" id="hlt:I7X12_00915"/>
<dbReference type="Pfam" id="PF13537">
    <property type="entry name" value="GATase_7"/>
    <property type="match status" value="1"/>
</dbReference>
<dbReference type="SUPFAM" id="SSF52402">
    <property type="entry name" value="Adenine nucleotide alpha hydrolases-like"/>
    <property type="match status" value="1"/>
</dbReference>
<dbReference type="GeneID" id="60587010"/>
<dbReference type="InterPro" id="IPR017932">
    <property type="entry name" value="GATase_2_dom"/>
</dbReference>
<dbReference type="PANTHER" id="PTHR43284:SF1">
    <property type="entry name" value="ASPARAGINE SYNTHETASE"/>
    <property type="match status" value="1"/>
</dbReference>
<dbReference type="InterPro" id="IPR001962">
    <property type="entry name" value="Asn_synthase"/>
</dbReference>
<protein>
    <submittedName>
        <fullName evidence="4">Asparagine synthase</fullName>
    </submittedName>
</protein>
<dbReference type="InterPro" id="IPR051786">
    <property type="entry name" value="ASN_synthetase/amidase"/>
</dbReference>
<evidence type="ECO:0000256" key="1">
    <source>
        <dbReference type="PIRSR" id="PIRSR001589-2"/>
    </source>
</evidence>
<dbReference type="RefSeq" id="WP_198062017.1">
    <property type="nucleotide sequence ID" value="NZ_CP065856.1"/>
</dbReference>
<sequence>MALTGIVGGTVGESVLDDMLDTMARESWYGTDRFDTGSHGVGIRHHGEKDPEGHTFWRDGQAAGVIDGAVSNRAELGWDTETIFERLLQAPDPTLETLDGPFTIAAVDASEDRVLLATDKIGSRPPVYRHDDGFSFASGTSQLMPALDDPSVDPQGVSDLILMGHMWSDTTLLEGVKSVHPGTVVEYHGGEVTGRRYWRPDYDPAEPTTEYFHDLTAEFKRTVDRTANTVSGDVGIWLSGGLDSRATVSEFARVQRERDAFDSLTTYTYDANPGGGINVRLAEDVAETLELPNETVPLTPDRFLPTLEKTVDATDGLVNWNFALNLTATDNIDGREPNVLMEGIVGELLGQHLSRYHLQEASSLVDSMYHSEASLPAEEVTDIVDADVDPMGSYRREAARTEETDFEQAVVDAHFQNYYPRLAHASNPVARGRSGTRVAYADGDFLESAARLPPSWRMGALPGSDGELIFGVVKPKIGMIRLLDADLAEIPYERSRLKPSLPYPLHVAGFFASTGLSHLLGDPTYGGTSMAGQWYRDHDEIQSRLDDLIDDARDRWFLDGVAVEDRRQRHLDGESDESSALCSITTIELWLQRHFD</sequence>
<dbReference type="Gene3D" id="3.40.50.620">
    <property type="entry name" value="HUPs"/>
    <property type="match status" value="1"/>
</dbReference>
<dbReference type="Proteomes" id="UP000595001">
    <property type="component" value="Chromosome"/>
</dbReference>